<evidence type="ECO:0000313" key="2">
    <source>
        <dbReference type="WBParaSite" id="ES5_v2.g9655.t1"/>
    </source>
</evidence>
<sequence>MATISGSTECKEACVYYRCVIPEGMIIEGAGCYSDFDENCDYTKSETMNKVVKNLKNSFEYFDETAMVATCNYTGCAKDAFLVMIQRNNGKANDEFGNALNNLQFGKAHQGPCNFGKSRQKFNVTEGGQRYADKVHCSTRGWCDTGKNFDIKYEGEDVKTQGLKVCDACVFYQCTGDGGNKVMSGFGCYEDFDKICQIVPEKVKESIKLNIKASYHFDENYRVVTCSNADECSSAEYRRFYDVHNFNKIKVNSSADGICDHGIAGTPPSPSISHLNLEVKSFSPSLLINLWTLFGIIIAEFAYYYIF</sequence>
<dbReference type="WBParaSite" id="ES5_v2.g9655.t1">
    <property type="protein sequence ID" value="ES5_v2.g9655.t1"/>
    <property type="gene ID" value="ES5_v2.g9655"/>
</dbReference>
<protein>
    <submittedName>
        <fullName evidence="2">Uncharacterized protein</fullName>
    </submittedName>
</protein>
<name>A0AC34GXH6_9BILA</name>
<accession>A0AC34GXH6</accession>
<dbReference type="Proteomes" id="UP000887579">
    <property type="component" value="Unplaced"/>
</dbReference>
<reference evidence="2" key="1">
    <citation type="submission" date="2022-11" db="UniProtKB">
        <authorList>
            <consortium name="WormBaseParasite"/>
        </authorList>
    </citation>
    <scope>IDENTIFICATION</scope>
</reference>
<organism evidence="1 2">
    <name type="scientific">Panagrolaimus sp. ES5</name>
    <dbReference type="NCBI Taxonomy" id="591445"/>
    <lineage>
        <taxon>Eukaryota</taxon>
        <taxon>Metazoa</taxon>
        <taxon>Ecdysozoa</taxon>
        <taxon>Nematoda</taxon>
        <taxon>Chromadorea</taxon>
        <taxon>Rhabditida</taxon>
        <taxon>Tylenchina</taxon>
        <taxon>Panagrolaimomorpha</taxon>
        <taxon>Panagrolaimoidea</taxon>
        <taxon>Panagrolaimidae</taxon>
        <taxon>Panagrolaimus</taxon>
    </lineage>
</organism>
<evidence type="ECO:0000313" key="1">
    <source>
        <dbReference type="Proteomes" id="UP000887579"/>
    </source>
</evidence>
<proteinExistence type="predicted"/>